<dbReference type="Pfam" id="PF13806">
    <property type="entry name" value="Rieske_2"/>
    <property type="match status" value="1"/>
</dbReference>
<dbReference type="EMBL" id="BAABFN010000002">
    <property type="protein sequence ID" value="GAA4306345.1"/>
    <property type="molecule type" value="Genomic_DNA"/>
</dbReference>
<dbReference type="PANTHER" id="PTHR43809:SF1">
    <property type="entry name" value="NITRITE REDUCTASE (NADH) LARGE SUBUNIT"/>
    <property type="match status" value="1"/>
</dbReference>
<name>A0ABP8FL51_9BACT</name>
<keyword evidence="5" id="KW-0408">Iron</keyword>
<evidence type="ECO:0000256" key="5">
    <source>
        <dbReference type="ARBA" id="ARBA00023004"/>
    </source>
</evidence>
<protein>
    <submittedName>
        <fullName evidence="9">Nitrite reductase small subunit NirD</fullName>
    </submittedName>
</protein>
<feature type="domain" description="Rieske" evidence="8">
    <location>
        <begin position="19"/>
        <end position="121"/>
    </location>
</feature>
<evidence type="ECO:0000256" key="6">
    <source>
        <dbReference type="ARBA" id="ARBA00023014"/>
    </source>
</evidence>
<keyword evidence="6" id="KW-0411">Iron-sulfur</keyword>
<proteinExistence type="predicted"/>
<keyword evidence="10" id="KW-1185">Reference proteome</keyword>
<evidence type="ECO:0000256" key="4">
    <source>
        <dbReference type="ARBA" id="ARBA00023002"/>
    </source>
</evidence>
<dbReference type="SUPFAM" id="SSF50022">
    <property type="entry name" value="ISP domain"/>
    <property type="match status" value="1"/>
</dbReference>
<evidence type="ECO:0000256" key="3">
    <source>
        <dbReference type="ARBA" id="ARBA00022723"/>
    </source>
</evidence>
<dbReference type="RefSeq" id="WP_344977080.1">
    <property type="nucleotide sequence ID" value="NZ_BAABFN010000002.1"/>
</dbReference>
<dbReference type="PANTHER" id="PTHR43809">
    <property type="entry name" value="NITRITE REDUCTASE (NADH) LARGE SUBUNIT"/>
    <property type="match status" value="1"/>
</dbReference>
<sequence>MRKKTTLEKKPAGKSAGWFKACRVEDVPANGGACIRYGQDQIAVFYFTGRQQWFATQNLCPHRQQMSLSRGLTGDASGEPKVACPFHKKSFSLQTGDCLSDPGLYRIKTYPVKIEDGYVHIGVE</sequence>
<keyword evidence="1" id="KW-0349">Heme</keyword>
<dbReference type="Gene3D" id="2.102.10.10">
    <property type="entry name" value="Rieske [2Fe-2S] iron-sulphur domain"/>
    <property type="match status" value="1"/>
</dbReference>
<evidence type="ECO:0000256" key="1">
    <source>
        <dbReference type="ARBA" id="ARBA00022617"/>
    </source>
</evidence>
<keyword evidence="2" id="KW-0001">2Fe-2S</keyword>
<dbReference type="Proteomes" id="UP001501207">
    <property type="component" value="Unassembled WGS sequence"/>
</dbReference>
<keyword evidence="3" id="KW-0479">Metal-binding</keyword>
<evidence type="ECO:0000256" key="7">
    <source>
        <dbReference type="ARBA" id="ARBA00023063"/>
    </source>
</evidence>
<dbReference type="PROSITE" id="PS51296">
    <property type="entry name" value="RIESKE"/>
    <property type="match status" value="1"/>
</dbReference>
<evidence type="ECO:0000259" key="8">
    <source>
        <dbReference type="PROSITE" id="PS51296"/>
    </source>
</evidence>
<comment type="caution">
    <text evidence="9">The sequence shown here is derived from an EMBL/GenBank/DDBJ whole genome shotgun (WGS) entry which is preliminary data.</text>
</comment>
<dbReference type="InterPro" id="IPR036922">
    <property type="entry name" value="Rieske_2Fe-2S_sf"/>
</dbReference>
<evidence type="ECO:0000313" key="10">
    <source>
        <dbReference type="Proteomes" id="UP001501207"/>
    </source>
</evidence>
<keyword evidence="7" id="KW-0534">Nitrate assimilation</keyword>
<evidence type="ECO:0000313" key="9">
    <source>
        <dbReference type="EMBL" id="GAA4306345.1"/>
    </source>
</evidence>
<dbReference type="CDD" id="cd03529">
    <property type="entry name" value="Rieske_NirD"/>
    <property type="match status" value="1"/>
</dbReference>
<gene>
    <name evidence="9" type="primary">nirD</name>
    <name evidence="9" type="ORF">GCM10023143_12210</name>
</gene>
<dbReference type="PROSITE" id="PS51300">
    <property type="entry name" value="NIRD"/>
    <property type="match status" value="1"/>
</dbReference>
<evidence type="ECO:0000256" key="2">
    <source>
        <dbReference type="ARBA" id="ARBA00022714"/>
    </source>
</evidence>
<dbReference type="InterPro" id="IPR012748">
    <property type="entry name" value="Rieske-like_NirD"/>
</dbReference>
<keyword evidence="4" id="KW-0560">Oxidoreductase</keyword>
<reference evidence="10" key="1">
    <citation type="journal article" date="2019" name="Int. J. Syst. Evol. Microbiol.">
        <title>The Global Catalogue of Microorganisms (GCM) 10K type strain sequencing project: providing services to taxonomists for standard genome sequencing and annotation.</title>
        <authorList>
            <consortium name="The Broad Institute Genomics Platform"/>
            <consortium name="The Broad Institute Genome Sequencing Center for Infectious Disease"/>
            <person name="Wu L."/>
            <person name="Ma J."/>
        </authorList>
    </citation>
    <scope>NUCLEOTIDE SEQUENCE [LARGE SCALE GENOMIC DNA]</scope>
    <source>
        <strain evidence="10">JCM 17664</strain>
    </source>
</reference>
<accession>A0ABP8FL51</accession>
<dbReference type="InterPro" id="IPR052034">
    <property type="entry name" value="NasD-like"/>
</dbReference>
<organism evidence="9 10">
    <name type="scientific">Compostibacter hankyongensis</name>
    <dbReference type="NCBI Taxonomy" id="1007089"/>
    <lineage>
        <taxon>Bacteria</taxon>
        <taxon>Pseudomonadati</taxon>
        <taxon>Bacteroidota</taxon>
        <taxon>Chitinophagia</taxon>
        <taxon>Chitinophagales</taxon>
        <taxon>Chitinophagaceae</taxon>
        <taxon>Compostibacter</taxon>
    </lineage>
</organism>
<dbReference type="InterPro" id="IPR017941">
    <property type="entry name" value="Rieske_2Fe-2S"/>
</dbReference>
<dbReference type="NCBIfam" id="TIGR02378">
    <property type="entry name" value="nirD_assim_sml"/>
    <property type="match status" value="1"/>
</dbReference>